<reference evidence="7" key="1">
    <citation type="journal article" date="2024" name="IScience">
        <title>Strigolactones Initiate the Formation of Haustorium-like Structures in Castilleja.</title>
        <authorList>
            <person name="Buerger M."/>
            <person name="Peterson D."/>
            <person name="Chory J."/>
        </authorList>
    </citation>
    <scope>NUCLEOTIDE SEQUENCE [LARGE SCALE GENOMIC DNA]</scope>
</reference>
<evidence type="ECO:0000313" key="6">
    <source>
        <dbReference type="EMBL" id="KAL3623326.1"/>
    </source>
</evidence>
<feature type="domain" description="ZF-HD dimerization-type" evidence="5">
    <location>
        <begin position="8"/>
        <end position="53"/>
    </location>
</feature>
<feature type="region of interest" description="Disordered" evidence="4">
    <location>
        <begin position="116"/>
        <end position="135"/>
    </location>
</feature>
<evidence type="ECO:0000256" key="4">
    <source>
        <dbReference type="SAM" id="MobiDB-lite"/>
    </source>
</evidence>
<evidence type="ECO:0000259" key="5">
    <source>
        <dbReference type="PROSITE" id="PS51523"/>
    </source>
</evidence>
<sequence>MGQERASHGECLKAHAHMGGKVDGCQEFKPWPSSNDGEECSICSCHRNYHKKLAQVVYMECHKNHYVNGSHVKDGCKEYRENQWSPNKCDACGCDKSFHRNELIIRRLENRVLTEVQGRGSEKHPKDESVAAVASNWVAKEKQKEEYNRKLAGDDEDVEDDD</sequence>
<keyword evidence="1" id="KW-0479">Metal-binding</keyword>
<name>A0ABD3C1S5_9LAMI</name>
<keyword evidence="3" id="KW-0862">Zinc</keyword>
<dbReference type="Pfam" id="PF04770">
    <property type="entry name" value="ZF-HD_dimer"/>
    <property type="match status" value="2"/>
</dbReference>
<feature type="compositionally biased region" description="Basic and acidic residues" evidence="4">
    <location>
        <begin position="120"/>
        <end position="129"/>
    </location>
</feature>
<dbReference type="GO" id="GO:0008270">
    <property type="term" value="F:zinc ion binding"/>
    <property type="evidence" value="ECO:0007669"/>
    <property type="project" value="UniProtKB-KW"/>
</dbReference>
<evidence type="ECO:0000313" key="7">
    <source>
        <dbReference type="Proteomes" id="UP001632038"/>
    </source>
</evidence>
<dbReference type="InterPro" id="IPR006456">
    <property type="entry name" value="ZF_HD_homeobox_Cys/His_dimer"/>
</dbReference>
<evidence type="ECO:0000256" key="1">
    <source>
        <dbReference type="ARBA" id="ARBA00022723"/>
    </source>
</evidence>
<evidence type="ECO:0000256" key="3">
    <source>
        <dbReference type="ARBA" id="ARBA00022833"/>
    </source>
</evidence>
<keyword evidence="7" id="KW-1185">Reference proteome</keyword>
<dbReference type="Proteomes" id="UP001632038">
    <property type="component" value="Unassembled WGS sequence"/>
</dbReference>
<accession>A0ABD3C1S5</accession>
<protein>
    <recommendedName>
        <fullName evidence="5">ZF-HD dimerization-type domain-containing protein</fullName>
    </recommendedName>
</protein>
<dbReference type="PANTHER" id="PTHR31948">
    <property type="entry name" value="ZINC-FINGER HOMEODOMAIN PROTEIN 2"/>
    <property type="match status" value="1"/>
</dbReference>
<dbReference type="EMBL" id="JAVIJP010000054">
    <property type="protein sequence ID" value="KAL3623326.1"/>
    <property type="molecule type" value="Genomic_DNA"/>
</dbReference>
<evidence type="ECO:0000256" key="2">
    <source>
        <dbReference type="ARBA" id="ARBA00022771"/>
    </source>
</evidence>
<dbReference type="AlphaFoldDB" id="A0ABD3C1S5"/>
<keyword evidence="2" id="KW-0863">Zinc-finger</keyword>
<gene>
    <name evidence="6" type="ORF">CASFOL_032142</name>
</gene>
<dbReference type="PANTHER" id="PTHR31948:SF72">
    <property type="entry name" value="ZINC-FINGER HOMEODOMAIN PROTEIN 10"/>
    <property type="match status" value="1"/>
</dbReference>
<dbReference type="PROSITE" id="PS51523">
    <property type="entry name" value="ZF_HD_DIMER"/>
    <property type="match status" value="2"/>
</dbReference>
<comment type="caution">
    <text evidence="6">The sequence shown here is derived from an EMBL/GenBank/DDBJ whole genome shotgun (WGS) entry which is preliminary data.</text>
</comment>
<proteinExistence type="predicted"/>
<organism evidence="6 7">
    <name type="scientific">Castilleja foliolosa</name>
    <dbReference type="NCBI Taxonomy" id="1961234"/>
    <lineage>
        <taxon>Eukaryota</taxon>
        <taxon>Viridiplantae</taxon>
        <taxon>Streptophyta</taxon>
        <taxon>Embryophyta</taxon>
        <taxon>Tracheophyta</taxon>
        <taxon>Spermatophyta</taxon>
        <taxon>Magnoliopsida</taxon>
        <taxon>eudicotyledons</taxon>
        <taxon>Gunneridae</taxon>
        <taxon>Pentapetalae</taxon>
        <taxon>asterids</taxon>
        <taxon>lamiids</taxon>
        <taxon>Lamiales</taxon>
        <taxon>Orobanchaceae</taxon>
        <taxon>Pedicularideae</taxon>
        <taxon>Castillejinae</taxon>
        <taxon>Castilleja</taxon>
    </lineage>
</organism>
<feature type="domain" description="ZF-HD dimerization-type" evidence="5">
    <location>
        <begin position="58"/>
        <end position="102"/>
    </location>
</feature>